<keyword evidence="2" id="KW-1185">Reference proteome</keyword>
<gene>
    <name evidence="1" type="ORF">DJ013_03480</name>
</gene>
<evidence type="ECO:0000313" key="2">
    <source>
        <dbReference type="Proteomes" id="UP000249873"/>
    </source>
</evidence>
<name>A0A2Z4G7W6_9BACT</name>
<accession>A0A2Z4G7W6</accession>
<dbReference type="AlphaFoldDB" id="A0A2Z4G7W6"/>
<reference evidence="1 2" key="1">
    <citation type="submission" date="2018-05" db="EMBL/GenBank/DDBJ databases">
        <title>Complete genome sequence of Arcticibacterium luteifluviistationis SM1504T, a cytophagaceae bacterium isolated from Arctic surface seawater.</title>
        <authorList>
            <person name="Li Y."/>
            <person name="Qin Q.-L."/>
        </authorList>
    </citation>
    <scope>NUCLEOTIDE SEQUENCE [LARGE SCALE GENOMIC DNA]</scope>
    <source>
        <strain evidence="1 2">SM1504</strain>
    </source>
</reference>
<sequence>MLACGPSEEDKQIETVYAELMEGHDVVMPKSMQLPKLKSEVLKAVNELPEGDSLKTAAIDLGKELITANEDMYTWMDEFAVAMNDVEDKTEKLKLYESLNTEIKEIGEATNAAIETANKFLKEHE</sequence>
<dbReference type="Proteomes" id="UP000249873">
    <property type="component" value="Chromosome"/>
</dbReference>
<organism evidence="1 2">
    <name type="scientific">Arcticibacterium luteifluviistationis</name>
    <dbReference type="NCBI Taxonomy" id="1784714"/>
    <lineage>
        <taxon>Bacteria</taxon>
        <taxon>Pseudomonadati</taxon>
        <taxon>Bacteroidota</taxon>
        <taxon>Cytophagia</taxon>
        <taxon>Cytophagales</taxon>
        <taxon>Leadbetterellaceae</taxon>
        <taxon>Arcticibacterium</taxon>
    </lineage>
</organism>
<proteinExistence type="predicted"/>
<dbReference type="OrthoDB" id="965986at2"/>
<evidence type="ECO:0000313" key="1">
    <source>
        <dbReference type="EMBL" id="AWV97279.1"/>
    </source>
</evidence>
<dbReference type="EMBL" id="CP029480">
    <property type="protein sequence ID" value="AWV97279.1"/>
    <property type="molecule type" value="Genomic_DNA"/>
</dbReference>
<dbReference type="KEGG" id="als:DJ013_03480"/>
<protein>
    <submittedName>
        <fullName evidence="1">Uncharacterized protein</fullName>
    </submittedName>
</protein>